<comment type="caution">
    <text evidence="1">The sequence shown here is derived from an EMBL/GenBank/DDBJ whole genome shotgun (WGS) entry which is preliminary data.</text>
</comment>
<evidence type="ECO:0008006" key="3">
    <source>
        <dbReference type="Google" id="ProtNLM"/>
    </source>
</evidence>
<dbReference type="SUPFAM" id="SSF81383">
    <property type="entry name" value="F-box domain"/>
    <property type="match status" value="1"/>
</dbReference>
<name>A0A9P4NGN4_9PEZI</name>
<evidence type="ECO:0000313" key="1">
    <source>
        <dbReference type="EMBL" id="KAF2420741.1"/>
    </source>
</evidence>
<accession>A0A9P4NGN4</accession>
<organism evidence="1 2">
    <name type="scientific">Tothia fuscella</name>
    <dbReference type="NCBI Taxonomy" id="1048955"/>
    <lineage>
        <taxon>Eukaryota</taxon>
        <taxon>Fungi</taxon>
        <taxon>Dikarya</taxon>
        <taxon>Ascomycota</taxon>
        <taxon>Pezizomycotina</taxon>
        <taxon>Dothideomycetes</taxon>
        <taxon>Pleosporomycetidae</taxon>
        <taxon>Venturiales</taxon>
        <taxon>Cylindrosympodiaceae</taxon>
        <taxon>Tothia</taxon>
    </lineage>
</organism>
<dbReference type="Proteomes" id="UP000800235">
    <property type="component" value="Unassembled WGS sequence"/>
</dbReference>
<sequence>MNFSNHQSLIMSTPQRTIVDLPNELLQLILDLSRPDSFESAALACKTFYHAAGDLINEHNVCRRRLRRIHDQQQENPVGCYVMVKDGFQFMEELFDLPLKLIHQQLRYFTHIVLMFPPYSRPQSPHESTQIKLANFPGLALSLREMGRDYWLPARINDSDEIDRSRLLNRSNHPTIPPPWPVQYRSSFLQLLPNLQSLILDGEFPYEPDDLAQDFAPLIEGRVLFQQLEEVFCTNARGNTYEAMSPLFALPRLKTLMADEFDQPFFFSPNHRELNDGTSSIELIALFRASLRPFHMEKLLQRCPCLHTFLWEDYTDAPTYDSIYELDTWEDFDGAPYEDGLEAGIKNHIGPMIPFDHELDAECTIGEPPEWKFHEEDTEPPFLFKPNILLKFLERTHADKLRHLAFTINRDSGSFPCVTIRRSFKVLHFLAFRNLTHLEFDVRVLRLRKGSHTAYPSLANVLPRSLQALRLILPCLPSKGSQILGELLEPLPGARKDFPFLKDIFVMCRVIIHYTLDLLTDEQMEIRLRSLRTCFHQVDVTFGWELIRASHNSRPKVDWIQSSTIIGQMEVMDKWV</sequence>
<evidence type="ECO:0000313" key="2">
    <source>
        <dbReference type="Proteomes" id="UP000800235"/>
    </source>
</evidence>
<dbReference type="AlphaFoldDB" id="A0A9P4NGN4"/>
<dbReference type="InterPro" id="IPR036047">
    <property type="entry name" value="F-box-like_dom_sf"/>
</dbReference>
<dbReference type="OrthoDB" id="5421601at2759"/>
<reference evidence="1" key="1">
    <citation type="journal article" date="2020" name="Stud. Mycol.">
        <title>101 Dothideomycetes genomes: a test case for predicting lifestyles and emergence of pathogens.</title>
        <authorList>
            <person name="Haridas S."/>
            <person name="Albert R."/>
            <person name="Binder M."/>
            <person name="Bloem J."/>
            <person name="Labutti K."/>
            <person name="Salamov A."/>
            <person name="Andreopoulos B."/>
            <person name="Baker S."/>
            <person name="Barry K."/>
            <person name="Bills G."/>
            <person name="Bluhm B."/>
            <person name="Cannon C."/>
            <person name="Castanera R."/>
            <person name="Culley D."/>
            <person name="Daum C."/>
            <person name="Ezra D."/>
            <person name="Gonzalez J."/>
            <person name="Henrissat B."/>
            <person name="Kuo A."/>
            <person name="Liang C."/>
            <person name="Lipzen A."/>
            <person name="Lutzoni F."/>
            <person name="Magnuson J."/>
            <person name="Mondo S."/>
            <person name="Nolan M."/>
            <person name="Ohm R."/>
            <person name="Pangilinan J."/>
            <person name="Park H.-J."/>
            <person name="Ramirez L."/>
            <person name="Alfaro M."/>
            <person name="Sun H."/>
            <person name="Tritt A."/>
            <person name="Yoshinaga Y."/>
            <person name="Zwiers L.-H."/>
            <person name="Turgeon B."/>
            <person name="Goodwin S."/>
            <person name="Spatafora J."/>
            <person name="Crous P."/>
            <person name="Grigoriev I."/>
        </authorList>
    </citation>
    <scope>NUCLEOTIDE SEQUENCE</scope>
    <source>
        <strain evidence="1">CBS 130266</strain>
    </source>
</reference>
<proteinExistence type="predicted"/>
<gene>
    <name evidence="1" type="ORF">EJ08DRAFT_528454</name>
</gene>
<dbReference type="EMBL" id="MU007106">
    <property type="protein sequence ID" value="KAF2420741.1"/>
    <property type="molecule type" value="Genomic_DNA"/>
</dbReference>
<protein>
    <recommendedName>
        <fullName evidence="3">F-box domain-containing protein</fullName>
    </recommendedName>
</protein>
<keyword evidence="2" id="KW-1185">Reference proteome</keyword>